<keyword evidence="1" id="KW-0472">Membrane</keyword>
<reference evidence="2" key="1">
    <citation type="submission" date="2020-12" db="EMBL/GenBank/DDBJ databases">
        <title>Devosia sp. MSA67 isolated from Mo River.</title>
        <authorList>
            <person name="Ma F."/>
            <person name="Zi Z."/>
        </authorList>
    </citation>
    <scope>NUCLEOTIDE SEQUENCE</scope>
    <source>
        <strain evidence="2">MSA67</strain>
    </source>
</reference>
<comment type="caution">
    <text evidence="2">The sequence shown here is derived from an EMBL/GenBank/DDBJ whole genome shotgun (WGS) entry which is preliminary data.</text>
</comment>
<keyword evidence="1" id="KW-0812">Transmembrane</keyword>
<feature type="transmembrane region" description="Helical" evidence="1">
    <location>
        <begin position="74"/>
        <end position="92"/>
    </location>
</feature>
<keyword evidence="3" id="KW-1185">Reference proteome</keyword>
<evidence type="ECO:0000313" key="2">
    <source>
        <dbReference type="EMBL" id="MBJ3787023.1"/>
    </source>
</evidence>
<dbReference type="AlphaFoldDB" id="A0A934MM76"/>
<accession>A0A934MM76</accession>
<proteinExistence type="predicted"/>
<keyword evidence="1" id="KW-1133">Transmembrane helix</keyword>
<evidence type="ECO:0000313" key="3">
    <source>
        <dbReference type="Proteomes" id="UP000602124"/>
    </source>
</evidence>
<feature type="transmembrane region" description="Helical" evidence="1">
    <location>
        <begin position="20"/>
        <end position="36"/>
    </location>
</feature>
<sequence>MLNDLKTLATDFLNLSRDALHIHLGLAIYVIAILVFRRGPTSVLPWLSVLAFELINEALDLFHEVDFSGAIVDVVNTMFWPTVALVVARVHLRYRRTHPDREREMR</sequence>
<dbReference type="RefSeq" id="WP_193730828.1">
    <property type="nucleotide sequence ID" value="NZ_JAEKMH010000008.1"/>
</dbReference>
<dbReference type="Proteomes" id="UP000602124">
    <property type="component" value="Unassembled WGS sequence"/>
</dbReference>
<organism evidence="2 3">
    <name type="scientific">Devosia sediminis</name>
    <dbReference type="NCBI Taxonomy" id="2798801"/>
    <lineage>
        <taxon>Bacteria</taxon>
        <taxon>Pseudomonadati</taxon>
        <taxon>Pseudomonadota</taxon>
        <taxon>Alphaproteobacteria</taxon>
        <taxon>Hyphomicrobiales</taxon>
        <taxon>Devosiaceae</taxon>
        <taxon>Devosia</taxon>
    </lineage>
</organism>
<protein>
    <submittedName>
        <fullName evidence="2">Uncharacterized protein</fullName>
    </submittedName>
</protein>
<evidence type="ECO:0000256" key="1">
    <source>
        <dbReference type="SAM" id="Phobius"/>
    </source>
</evidence>
<name>A0A934MM76_9HYPH</name>
<gene>
    <name evidence="2" type="ORF">JEQ47_20060</name>
</gene>
<dbReference type="EMBL" id="JAEKMH010000008">
    <property type="protein sequence ID" value="MBJ3787023.1"/>
    <property type="molecule type" value="Genomic_DNA"/>
</dbReference>